<dbReference type="Proteomes" id="UP000023152">
    <property type="component" value="Unassembled WGS sequence"/>
</dbReference>
<name>X6NQE1_RETFI</name>
<feature type="region of interest" description="Disordered" evidence="1">
    <location>
        <begin position="268"/>
        <end position="288"/>
    </location>
</feature>
<organism evidence="2 3">
    <name type="scientific">Reticulomyxa filosa</name>
    <dbReference type="NCBI Taxonomy" id="46433"/>
    <lineage>
        <taxon>Eukaryota</taxon>
        <taxon>Sar</taxon>
        <taxon>Rhizaria</taxon>
        <taxon>Retaria</taxon>
        <taxon>Foraminifera</taxon>
        <taxon>Monothalamids</taxon>
        <taxon>Reticulomyxidae</taxon>
        <taxon>Reticulomyxa</taxon>
    </lineage>
</organism>
<proteinExistence type="predicted"/>
<reference evidence="2 3" key="1">
    <citation type="journal article" date="2013" name="Curr. Biol.">
        <title>The Genome of the Foraminiferan Reticulomyxa filosa.</title>
        <authorList>
            <person name="Glockner G."/>
            <person name="Hulsmann N."/>
            <person name="Schleicher M."/>
            <person name="Noegel A.A."/>
            <person name="Eichinger L."/>
            <person name="Gallinger C."/>
            <person name="Pawlowski J."/>
            <person name="Sierra R."/>
            <person name="Euteneuer U."/>
            <person name="Pillet L."/>
            <person name="Moustafa A."/>
            <person name="Platzer M."/>
            <person name="Groth M."/>
            <person name="Szafranski K."/>
            <person name="Schliwa M."/>
        </authorList>
    </citation>
    <scope>NUCLEOTIDE SEQUENCE [LARGE SCALE GENOMIC DNA]</scope>
</reference>
<sequence length="288" mass="32390">MIEGNLLLCDTLFKVSNISKDCDLWLKGYHLFSKASNEGNNAIALGVVLRPGEGERLLVDTKIPIIPSEHVMHFICSNCDGGYLIFELYTDRELEQLDNPKNIPVSTTGATTANNRGLLLSQCRTNRLTMKTTNYTHRRRQSSVWSVFPSCRSHHMSPSLTQFTDDDSNTHAGDIPDSLWLDLIIGWKYNLLLNKCELFVFFHEFSTIESYRGQFNGWEVACPSENINIRGGRHSEYSVQAQVSSSLGKEASIRHITFAISYHPDAIPEESDKETSASPTKSIIIDVD</sequence>
<comment type="caution">
    <text evidence="2">The sequence shown here is derived from an EMBL/GenBank/DDBJ whole genome shotgun (WGS) entry which is preliminary data.</text>
</comment>
<protein>
    <submittedName>
        <fullName evidence="2">Uncharacterized protein</fullName>
    </submittedName>
</protein>
<keyword evidence="3" id="KW-1185">Reference proteome</keyword>
<gene>
    <name evidence="2" type="ORF">RFI_09233</name>
</gene>
<dbReference type="AlphaFoldDB" id="X6NQE1"/>
<evidence type="ECO:0000313" key="2">
    <source>
        <dbReference type="EMBL" id="ETO27899.1"/>
    </source>
</evidence>
<evidence type="ECO:0000256" key="1">
    <source>
        <dbReference type="SAM" id="MobiDB-lite"/>
    </source>
</evidence>
<evidence type="ECO:0000313" key="3">
    <source>
        <dbReference type="Proteomes" id="UP000023152"/>
    </source>
</evidence>
<accession>X6NQE1</accession>
<dbReference type="EMBL" id="ASPP01006975">
    <property type="protein sequence ID" value="ETO27899.1"/>
    <property type="molecule type" value="Genomic_DNA"/>
</dbReference>